<evidence type="ECO:0000313" key="2">
    <source>
        <dbReference type="EMBL" id="NGY05173.1"/>
    </source>
</evidence>
<dbReference type="RefSeq" id="WP_166256050.1">
    <property type="nucleotide sequence ID" value="NZ_JAAMOW010000005.1"/>
</dbReference>
<dbReference type="InterPro" id="IPR021382">
    <property type="entry name" value="DUF3014"/>
</dbReference>
<reference evidence="2 3" key="1">
    <citation type="journal article" date="2014" name="Int. J. Syst. Evol. Microbiol.">
        <title>Solimonas terrae sp. nov., isolated from soil.</title>
        <authorList>
            <person name="Kim S.J."/>
            <person name="Moon J.Y."/>
            <person name="Weon H.Y."/>
            <person name="Ahn J.H."/>
            <person name="Chen W.M."/>
            <person name="Kwon S.W."/>
        </authorList>
    </citation>
    <scope>NUCLEOTIDE SEQUENCE [LARGE SCALE GENOMIC DNA]</scope>
    <source>
        <strain evidence="2 3">KIS83-12</strain>
    </source>
</reference>
<proteinExistence type="predicted"/>
<gene>
    <name evidence="2" type="ORF">G7Y85_10370</name>
</gene>
<dbReference type="Pfam" id="PF11219">
    <property type="entry name" value="DUF3014"/>
    <property type="match status" value="1"/>
</dbReference>
<protein>
    <submittedName>
        <fullName evidence="2">DUF3014 domain-containing protein</fullName>
    </submittedName>
</protein>
<sequence>MNRFVGFVVGLLVLAGIAVIAWYHYGPPSEAPVAAPVAAAAAPAESNPPSEPEYRVPDEAATGDAGTAPMPALADSDSAVWGEMEDLAGKEPVEALLIPTQIIRRWVAFVDSLDRDGLPVAQRPVKRVPGWPQVKDDNEDLVLDDANARRYDDYLAVVKAVNAKRFVAFYFRYYPLFQRAYEELGYGGRYFNTRLLHVIDDLLAAPIVSGPIKLVRPNVMYKFADPELESLSFGQKTLIRLGPDGEQLVKDKLRAIRTEIVARAKQPGSPKEGTP</sequence>
<keyword evidence="3" id="KW-1185">Reference proteome</keyword>
<dbReference type="EMBL" id="JAAMOW010000005">
    <property type="protein sequence ID" value="NGY05173.1"/>
    <property type="molecule type" value="Genomic_DNA"/>
</dbReference>
<dbReference type="AlphaFoldDB" id="A0A6M2BSS6"/>
<organism evidence="2 3">
    <name type="scientific">Solimonas terrae</name>
    <dbReference type="NCBI Taxonomy" id="1396819"/>
    <lineage>
        <taxon>Bacteria</taxon>
        <taxon>Pseudomonadati</taxon>
        <taxon>Pseudomonadota</taxon>
        <taxon>Gammaproteobacteria</taxon>
        <taxon>Nevskiales</taxon>
        <taxon>Nevskiaceae</taxon>
        <taxon>Solimonas</taxon>
    </lineage>
</organism>
<evidence type="ECO:0000256" key="1">
    <source>
        <dbReference type="SAM" id="MobiDB-lite"/>
    </source>
</evidence>
<dbReference type="Proteomes" id="UP000472676">
    <property type="component" value="Unassembled WGS sequence"/>
</dbReference>
<feature type="region of interest" description="Disordered" evidence="1">
    <location>
        <begin position="43"/>
        <end position="69"/>
    </location>
</feature>
<comment type="caution">
    <text evidence="2">The sequence shown here is derived from an EMBL/GenBank/DDBJ whole genome shotgun (WGS) entry which is preliminary data.</text>
</comment>
<evidence type="ECO:0000313" key="3">
    <source>
        <dbReference type="Proteomes" id="UP000472676"/>
    </source>
</evidence>
<accession>A0A6M2BSS6</accession>
<name>A0A6M2BSS6_9GAMM</name>